<keyword evidence="3" id="KW-0560">Oxidoreductase</keyword>
<dbReference type="AlphaFoldDB" id="A0A251UY29"/>
<keyword evidence="2 6" id="KW-0479">Metal-binding</keyword>
<dbReference type="Gramene" id="mRNA:HanXRQr2_Chr04g0151221">
    <property type="protein sequence ID" value="mRNA:HanXRQr2_Chr04g0151221"/>
    <property type="gene ID" value="HanXRQr2_Chr04g0151221"/>
</dbReference>
<gene>
    <name evidence="8" type="ORF">HannXRQ_Chr04g0102261</name>
    <name evidence="7" type="ORF">HanXRQr2_Chr04g0151221</name>
</gene>
<dbReference type="PRINTS" id="PR00385">
    <property type="entry name" value="P450"/>
</dbReference>
<dbReference type="Proteomes" id="UP000215914">
    <property type="component" value="Chromosome 4"/>
</dbReference>
<dbReference type="GO" id="GO:0016705">
    <property type="term" value="F:oxidoreductase activity, acting on paired donors, with incorporation or reduction of molecular oxygen"/>
    <property type="evidence" value="ECO:0007669"/>
    <property type="project" value="InterPro"/>
</dbReference>
<evidence type="ECO:0000256" key="3">
    <source>
        <dbReference type="ARBA" id="ARBA00023002"/>
    </source>
</evidence>
<dbReference type="InterPro" id="IPR001128">
    <property type="entry name" value="Cyt_P450"/>
</dbReference>
<evidence type="ECO:0000256" key="6">
    <source>
        <dbReference type="PIRSR" id="PIRSR602401-1"/>
    </source>
</evidence>
<dbReference type="EMBL" id="CM007893">
    <property type="protein sequence ID" value="OTG27642.1"/>
    <property type="molecule type" value="Genomic_DNA"/>
</dbReference>
<reference evidence="7 9" key="1">
    <citation type="journal article" date="2017" name="Nature">
        <title>The sunflower genome provides insights into oil metabolism, flowering and Asterid evolution.</title>
        <authorList>
            <person name="Badouin H."/>
            <person name="Gouzy J."/>
            <person name="Grassa C.J."/>
            <person name="Murat F."/>
            <person name="Staton S.E."/>
            <person name="Cottret L."/>
            <person name="Lelandais-Briere C."/>
            <person name="Owens G.L."/>
            <person name="Carrere S."/>
            <person name="Mayjonade B."/>
            <person name="Legrand L."/>
            <person name="Gill N."/>
            <person name="Kane N.C."/>
            <person name="Bowers J.E."/>
            <person name="Hubner S."/>
            <person name="Bellec A."/>
            <person name="Berard A."/>
            <person name="Berges H."/>
            <person name="Blanchet N."/>
            <person name="Boniface M.C."/>
            <person name="Brunel D."/>
            <person name="Catrice O."/>
            <person name="Chaidir N."/>
            <person name="Claudel C."/>
            <person name="Donnadieu C."/>
            <person name="Faraut T."/>
            <person name="Fievet G."/>
            <person name="Helmstetter N."/>
            <person name="King M."/>
            <person name="Knapp S.J."/>
            <person name="Lai Z."/>
            <person name="Le Paslier M.C."/>
            <person name="Lippi Y."/>
            <person name="Lorenzon L."/>
            <person name="Mandel J.R."/>
            <person name="Marage G."/>
            <person name="Marchand G."/>
            <person name="Marquand E."/>
            <person name="Bret-Mestries E."/>
            <person name="Morien E."/>
            <person name="Nambeesan S."/>
            <person name="Nguyen T."/>
            <person name="Pegot-Espagnet P."/>
            <person name="Pouilly N."/>
            <person name="Raftis F."/>
            <person name="Sallet E."/>
            <person name="Schiex T."/>
            <person name="Thomas J."/>
            <person name="Vandecasteele C."/>
            <person name="Vares D."/>
            <person name="Vear F."/>
            <person name="Vautrin S."/>
            <person name="Crespi M."/>
            <person name="Mangin B."/>
            <person name="Burke J.M."/>
            <person name="Salse J."/>
            <person name="Munos S."/>
            <person name="Vincourt P."/>
            <person name="Rieseberg L.H."/>
            <person name="Langlade N.B."/>
        </authorList>
    </citation>
    <scope>NUCLEOTIDE SEQUENCE [LARGE SCALE GENOMIC DNA]</scope>
    <source>
        <strain evidence="9">cv. SF193</strain>
        <tissue evidence="7">Leaves</tissue>
    </source>
</reference>
<reference evidence="8" key="2">
    <citation type="submission" date="2017-02" db="EMBL/GenBank/DDBJ databases">
        <title>Sunflower complete genome.</title>
        <authorList>
            <person name="Langlade N."/>
            <person name="Munos S."/>
        </authorList>
    </citation>
    <scope>NUCLEOTIDE SEQUENCE [LARGE SCALE GENOMIC DNA]</scope>
    <source>
        <tissue evidence="8">Leaves</tissue>
    </source>
</reference>
<dbReference type="InterPro" id="IPR050651">
    <property type="entry name" value="Plant_Cytochrome_P450_Monoox"/>
</dbReference>
<dbReference type="GO" id="GO:0020037">
    <property type="term" value="F:heme binding"/>
    <property type="evidence" value="ECO:0007669"/>
    <property type="project" value="InterPro"/>
</dbReference>
<dbReference type="PANTHER" id="PTHR47947:SF24">
    <property type="entry name" value="ISOFLAVONE 2'-HYDROXYLASE-LIKE"/>
    <property type="match status" value="1"/>
</dbReference>
<evidence type="ECO:0000256" key="4">
    <source>
        <dbReference type="ARBA" id="ARBA00023004"/>
    </source>
</evidence>
<evidence type="ECO:0000313" key="9">
    <source>
        <dbReference type="Proteomes" id="UP000215914"/>
    </source>
</evidence>
<keyword evidence="1 6" id="KW-0349">Heme</keyword>
<evidence type="ECO:0000313" key="7">
    <source>
        <dbReference type="EMBL" id="KAF5808937.1"/>
    </source>
</evidence>
<evidence type="ECO:0000256" key="1">
    <source>
        <dbReference type="ARBA" id="ARBA00022617"/>
    </source>
</evidence>
<organism evidence="8 9">
    <name type="scientific">Helianthus annuus</name>
    <name type="common">Common sunflower</name>
    <dbReference type="NCBI Taxonomy" id="4232"/>
    <lineage>
        <taxon>Eukaryota</taxon>
        <taxon>Viridiplantae</taxon>
        <taxon>Streptophyta</taxon>
        <taxon>Embryophyta</taxon>
        <taxon>Tracheophyta</taxon>
        <taxon>Spermatophyta</taxon>
        <taxon>Magnoliopsida</taxon>
        <taxon>eudicotyledons</taxon>
        <taxon>Gunneridae</taxon>
        <taxon>Pentapetalae</taxon>
        <taxon>asterids</taxon>
        <taxon>campanulids</taxon>
        <taxon>Asterales</taxon>
        <taxon>Asteraceae</taxon>
        <taxon>Asteroideae</taxon>
        <taxon>Heliantheae alliance</taxon>
        <taxon>Heliantheae</taxon>
        <taxon>Helianthus</taxon>
    </lineage>
</organism>
<protein>
    <submittedName>
        <fullName evidence="7 8">Cytochrome P450</fullName>
    </submittedName>
</protein>
<dbReference type="GO" id="GO:0004497">
    <property type="term" value="F:monooxygenase activity"/>
    <property type="evidence" value="ECO:0000318"/>
    <property type="project" value="GO_Central"/>
</dbReference>
<dbReference type="Pfam" id="PF00067">
    <property type="entry name" value="p450"/>
    <property type="match status" value="1"/>
</dbReference>
<dbReference type="InterPro" id="IPR036396">
    <property type="entry name" value="Cyt_P450_sf"/>
</dbReference>
<keyword evidence="5" id="KW-0503">Monooxygenase</keyword>
<evidence type="ECO:0000256" key="5">
    <source>
        <dbReference type="ARBA" id="ARBA00023033"/>
    </source>
</evidence>
<name>A0A251UY29_HELAN</name>
<dbReference type="PRINTS" id="PR00463">
    <property type="entry name" value="EP450I"/>
</dbReference>
<dbReference type="InterPro" id="IPR002401">
    <property type="entry name" value="Cyt_P450_E_grp-I"/>
</dbReference>
<keyword evidence="4 6" id="KW-0408">Iron</keyword>
<dbReference type="SUPFAM" id="SSF48264">
    <property type="entry name" value="Cytochrome P450"/>
    <property type="match status" value="1"/>
</dbReference>
<reference evidence="7" key="3">
    <citation type="submission" date="2020-06" db="EMBL/GenBank/DDBJ databases">
        <title>Helianthus annuus Genome sequencing and assembly Release 2.</title>
        <authorList>
            <person name="Gouzy J."/>
            <person name="Langlade N."/>
            <person name="Munos S."/>
        </authorList>
    </citation>
    <scope>NUCLEOTIDE SEQUENCE</scope>
    <source>
        <tissue evidence="7">Leaves</tissue>
    </source>
</reference>
<feature type="binding site" description="axial binding residue" evidence="6">
    <location>
        <position position="211"/>
    </location>
    <ligand>
        <name>heme</name>
        <dbReference type="ChEBI" id="CHEBI:30413"/>
    </ligand>
    <ligandPart>
        <name>Fe</name>
        <dbReference type="ChEBI" id="CHEBI:18248"/>
    </ligandPart>
</feature>
<dbReference type="InParanoid" id="A0A251UY29"/>
<dbReference type="PANTHER" id="PTHR47947">
    <property type="entry name" value="CYTOCHROME P450 82C3-RELATED"/>
    <property type="match status" value="1"/>
</dbReference>
<dbReference type="EMBL" id="MNCJ02000319">
    <property type="protein sequence ID" value="KAF5808937.1"/>
    <property type="molecule type" value="Genomic_DNA"/>
</dbReference>
<dbReference type="GO" id="GO:0005506">
    <property type="term" value="F:iron ion binding"/>
    <property type="evidence" value="ECO:0007669"/>
    <property type="project" value="InterPro"/>
</dbReference>
<sequence length="227" mass="25845">MLALFFLTHPGSNPGYIRKHIRRTQTSSEQRSNNISRQHSQQLRLRLLRLRLRLLKLCFSYQFISISVIKVTLAGGADTTVSTLEWAMSLLLNNPSVLKKAQAEIDNYVGQDRRLEESDIPKLPYLGCIIKETMRMFPAGPILPHESAEDCIIGGYHVPKGTMLLVNVWGIQNDPKIWDDPKTFRTERFEGLEGFRDGFKLMPFGFGRSSCPGEGMVMGLVGWYWDP</sequence>
<evidence type="ECO:0000313" key="8">
    <source>
        <dbReference type="EMBL" id="OTG27642.1"/>
    </source>
</evidence>
<dbReference type="STRING" id="4232.A0A251UY29"/>
<evidence type="ECO:0000256" key="2">
    <source>
        <dbReference type="ARBA" id="ARBA00022723"/>
    </source>
</evidence>
<dbReference type="Gene3D" id="1.10.630.10">
    <property type="entry name" value="Cytochrome P450"/>
    <property type="match status" value="1"/>
</dbReference>
<keyword evidence="9" id="KW-1185">Reference proteome</keyword>
<comment type="cofactor">
    <cofactor evidence="6">
        <name>heme</name>
        <dbReference type="ChEBI" id="CHEBI:30413"/>
    </cofactor>
</comment>
<accession>A0A251UY29</accession>
<proteinExistence type="predicted"/>